<dbReference type="AlphaFoldDB" id="A0AAD7K0X6"/>
<evidence type="ECO:0000313" key="1">
    <source>
        <dbReference type="EMBL" id="KAJ7773376.1"/>
    </source>
</evidence>
<dbReference type="EMBL" id="JARKIB010000013">
    <property type="protein sequence ID" value="KAJ7773376.1"/>
    <property type="molecule type" value="Genomic_DNA"/>
</dbReference>
<keyword evidence="2" id="KW-1185">Reference proteome</keyword>
<accession>A0AAD7K0X6</accession>
<gene>
    <name evidence="1" type="ORF">B0H16DRAFT_1512132</name>
</gene>
<dbReference type="Proteomes" id="UP001215598">
    <property type="component" value="Unassembled WGS sequence"/>
</dbReference>
<comment type="caution">
    <text evidence="1">The sequence shown here is derived from an EMBL/GenBank/DDBJ whole genome shotgun (WGS) entry which is preliminary data.</text>
</comment>
<protein>
    <submittedName>
        <fullName evidence="1">Uncharacterized protein</fullName>
    </submittedName>
</protein>
<name>A0AAD7K0X6_9AGAR</name>
<sequence length="289" mass="32544">MNDDSDPDFQSNFFADETKRQIALATQAICAICMASAKLGNAFPIMDATNTIGDATGATNTRIEYESTALQLGTVDRKNERNGLWLCQSCHARISYGRAMFCPPSQLMVILIEAFTSNPATNLRQIIQQPEVVPWLNYYLLVVPNIDIEAVDVFPTRRPKSYKFVNNVGFTKSNASDPGETYLIYKTSDGPMASSARTAVVDLARDEERSRRLWHIPQIDIVNVLMMALWNLRLADIDASSHRDVIRDLARLHILLWQRKLTVLSLERKSSIITDEDDDDSTSLVNEQQ</sequence>
<reference evidence="1" key="1">
    <citation type="submission" date="2023-03" db="EMBL/GenBank/DDBJ databases">
        <title>Massive genome expansion in bonnet fungi (Mycena s.s.) driven by repeated elements and novel gene families across ecological guilds.</title>
        <authorList>
            <consortium name="Lawrence Berkeley National Laboratory"/>
            <person name="Harder C.B."/>
            <person name="Miyauchi S."/>
            <person name="Viragh M."/>
            <person name="Kuo A."/>
            <person name="Thoen E."/>
            <person name="Andreopoulos B."/>
            <person name="Lu D."/>
            <person name="Skrede I."/>
            <person name="Drula E."/>
            <person name="Henrissat B."/>
            <person name="Morin E."/>
            <person name="Kohler A."/>
            <person name="Barry K."/>
            <person name="LaButti K."/>
            <person name="Morin E."/>
            <person name="Salamov A."/>
            <person name="Lipzen A."/>
            <person name="Mereny Z."/>
            <person name="Hegedus B."/>
            <person name="Baldrian P."/>
            <person name="Stursova M."/>
            <person name="Weitz H."/>
            <person name="Taylor A."/>
            <person name="Grigoriev I.V."/>
            <person name="Nagy L.G."/>
            <person name="Martin F."/>
            <person name="Kauserud H."/>
        </authorList>
    </citation>
    <scope>NUCLEOTIDE SEQUENCE</scope>
    <source>
        <strain evidence="1">CBHHK182m</strain>
    </source>
</reference>
<proteinExistence type="predicted"/>
<organism evidence="1 2">
    <name type="scientific">Mycena metata</name>
    <dbReference type="NCBI Taxonomy" id="1033252"/>
    <lineage>
        <taxon>Eukaryota</taxon>
        <taxon>Fungi</taxon>
        <taxon>Dikarya</taxon>
        <taxon>Basidiomycota</taxon>
        <taxon>Agaricomycotina</taxon>
        <taxon>Agaricomycetes</taxon>
        <taxon>Agaricomycetidae</taxon>
        <taxon>Agaricales</taxon>
        <taxon>Marasmiineae</taxon>
        <taxon>Mycenaceae</taxon>
        <taxon>Mycena</taxon>
    </lineage>
</organism>
<evidence type="ECO:0000313" key="2">
    <source>
        <dbReference type="Proteomes" id="UP001215598"/>
    </source>
</evidence>